<protein>
    <recommendedName>
        <fullName evidence="4">Large ribosomal subunit protein uL13</fullName>
    </recommendedName>
</protein>
<evidence type="ECO:0000313" key="6">
    <source>
        <dbReference type="Proteomes" id="UP000034653"/>
    </source>
</evidence>
<dbReference type="GO" id="GO:0005840">
    <property type="term" value="C:ribosome"/>
    <property type="evidence" value="ECO:0007669"/>
    <property type="project" value="UniProtKB-KW"/>
</dbReference>
<dbReference type="Gene3D" id="3.90.1180.10">
    <property type="entry name" value="Ribosomal protein L13"/>
    <property type="match status" value="1"/>
</dbReference>
<reference evidence="5 6" key="1">
    <citation type="journal article" date="2015" name="Nature">
        <title>rRNA introns, odd ribosomes, and small enigmatic genomes across a large radiation of phyla.</title>
        <authorList>
            <person name="Brown C.T."/>
            <person name="Hug L.A."/>
            <person name="Thomas B.C."/>
            <person name="Sharon I."/>
            <person name="Castelle C.J."/>
            <person name="Singh A."/>
            <person name="Wilkins M.J."/>
            <person name="Williams K.H."/>
            <person name="Banfield J.F."/>
        </authorList>
    </citation>
    <scope>NUCLEOTIDE SEQUENCE [LARGE SCALE GENOMIC DNA]</scope>
</reference>
<accession>A0A0G1MVI8</accession>
<dbReference type="GO" id="GO:0006412">
    <property type="term" value="P:translation"/>
    <property type="evidence" value="ECO:0007669"/>
    <property type="project" value="UniProtKB-UniRule"/>
</dbReference>
<dbReference type="PIRSF" id="PIRSF002181">
    <property type="entry name" value="Ribosomal_L13"/>
    <property type="match status" value="1"/>
</dbReference>
<evidence type="ECO:0000256" key="2">
    <source>
        <dbReference type="ARBA" id="ARBA00022980"/>
    </source>
</evidence>
<dbReference type="CDD" id="cd00392">
    <property type="entry name" value="Ribosomal_L13"/>
    <property type="match status" value="1"/>
</dbReference>
<dbReference type="InterPro" id="IPR036899">
    <property type="entry name" value="Ribosomal_uL13_sf"/>
</dbReference>
<organism evidence="5 6">
    <name type="scientific">Candidatus Woesebacteria bacterium GW2011_GWA1_45_8</name>
    <dbReference type="NCBI Taxonomy" id="1618559"/>
    <lineage>
        <taxon>Bacteria</taxon>
        <taxon>Candidatus Woeseibacteriota</taxon>
    </lineage>
</organism>
<comment type="caution">
    <text evidence="5">The sequence shown here is derived from an EMBL/GenBank/DDBJ whole genome shotgun (WGS) entry which is preliminary data.</text>
</comment>
<comment type="similarity">
    <text evidence="1 4">Belongs to the universal ribosomal protein uL13 family.</text>
</comment>
<sequence>MNDKTYQPKVKEIKRAWHLIDAKGEVLGRLATRVATLLIGKHKADYSAHLDSGDFVVIINAGNIVLTGKKASQKKYFSHSGYPGGFKEVSFEKLFSQNPSRVIELAVWGMLPDNRLKKVRMQRLKVFKADEHSYQDKFKEPENAKN</sequence>
<comment type="subunit">
    <text evidence="4">Part of the 50S ribosomal subunit.</text>
</comment>
<dbReference type="Proteomes" id="UP000034653">
    <property type="component" value="Unassembled WGS sequence"/>
</dbReference>
<dbReference type="GO" id="GO:1990904">
    <property type="term" value="C:ribonucleoprotein complex"/>
    <property type="evidence" value="ECO:0007669"/>
    <property type="project" value="UniProtKB-KW"/>
</dbReference>
<dbReference type="SUPFAM" id="SSF52161">
    <property type="entry name" value="Ribosomal protein L13"/>
    <property type="match status" value="1"/>
</dbReference>
<evidence type="ECO:0000256" key="3">
    <source>
        <dbReference type="ARBA" id="ARBA00023274"/>
    </source>
</evidence>
<dbReference type="PANTHER" id="PTHR11545">
    <property type="entry name" value="RIBOSOMAL PROTEIN L13"/>
    <property type="match status" value="1"/>
</dbReference>
<dbReference type="GO" id="GO:0003729">
    <property type="term" value="F:mRNA binding"/>
    <property type="evidence" value="ECO:0007669"/>
    <property type="project" value="TreeGrafter"/>
</dbReference>
<keyword evidence="2 4" id="KW-0689">Ribosomal protein</keyword>
<dbReference type="InterPro" id="IPR005822">
    <property type="entry name" value="Ribosomal_uL13"/>
</dbReference>
<dbReference type="HAMAP" id="MF_01366">
    <property type="entry name" value="Ribosomal_uL13"/>
    <property type="match status" value="1"/>
</dbReference>
<evidence type="ECO:0000313" key="5">
    <source>
        <dbReference type="EMBL" id="KKU12326.1"/>
    </source>
</evidence>
<evidence type="ECO:0000256" key="4">
    <source>
        <dbReference type="HAMAP-Rule" id="MF_01366"/>
    </source>
</evidence>
<name>A0A0G1MVI8_9BACT</name>
<dbReference type="NCBIfam" id="TIGR01066">
    <property type="entry name" value="rplM_bact"/>
    <property type="match status" value="1"/>
</dbReference>
<dbReference type="InterPro" id="IPR005823">
    <property type="entry name" value="Ribosomal_uL13_bac-type"/>
</dbReference>
<dbReference type="PANTHER" id="PTHR11545:SF2">
    <property type="entry name" value="LARGE RIBOSOMAL SUBUNIT PROTEIN UL13M"/>
    <property type="match status" value="1"/>
</dbReference>
<dbReference type="PATRIC" id="fig|1618559.3.peg.69"/>
<proteinExistence type="inferred from homology"/>
<keyword evidence="3 4" id="KW-0687">Ribonucleoprotein</keyword>
<dbReference type="GO" id="GO:0017148">
    <property type="term" value="P:negative regulation of translation"/>
    <property type="evidence" value="ECO:0007669"/>
    <property type="project" value="TreeGrafter"/>
</dbReference>
<dbReference type="GO" id="GO:0003735">
    <property type="term" value="F:structural constituent of ribosome"/>
    <property type="evidence" value="ECO:0007669"/>
    <property type="project" value="InterPro"/>
</dbReference>
<evidence type="ECO:0000256" key="1">
    <source>
        <dbReference type="ARBA" id="ARBA00006227"/>
    </source>
</evidence>
<dbReference type="EMBL" id="LCLG01000002">
    <property type="protein sequence ID" value="KKU12326.1"/>
    <property type="molecule type" value="Genomic_DNA"/>
</dbReference>
<comment type="function">
    <text evidence="4">This protein is one of the early assembly proteins of the 50S ribosomal subunit, although it is not seen to bind rRNA by itself. It is important during the early stages of 50S assembly.</text>
</comment>
<dbReference type="Pfam" id="PF00572">
    <property type="entry name" value="Ribosomal_L13"/>
    <property type="match status" value="1"/>
</dbReference>
<gene>
    <name evidence="4" type="primary">rplM</name>
    <name evidence="5" type="ORF">UX19_C0002G0033</name>
</gene>
<dbReference type="AlphaFoldDB" id="A0A0G1MVI8"/>